<evidence type="ECO:0000313" key="2">
    <source>
        <dbReference type="Proteomes" id="UP000005239"/>
    </source>
</evidence>
<dbReference type="PROSITE" id="PS51257">
    <property type="entry name" value="PROKAR_LIPOPROTEIN"/>
    <property type="match status" value="1"/>
</dbReference>
<evidence type="ECO:0000313" key="1">
    <source>
        <dbReference type="EnsemblMetazoa" id="PPA13749.1"/>
    </source>
</evidence>
<sequence>MKLAIIFVVLALLACMFVPSSAYNSRPRRSVDSHEEQEELFAEFREALKELANDDNLTEQQKIDKATKIAKSRIDASFI</sequence>
<dbReference type="Proteomes" id="UP000005239">
    <property type="component" value="Unassembled WGS sequence"/>
</dbReference>
<dbReference type="AlphaFoldDB" id="A0A454Y079"/>
<gene>
    <name evidence="1" type="primary">WBGene00103303</name>
</gene>
<accession>A0A454Y079</accession>
<proteinExistence type="predicted"/>
<protein>
    <submittedName>
        <fullName evidence="1">Uncharacterized protein</fullName>
    </submittedName>
</protein>
<reference evidence="2" key="1">
    <citation type="journal article" date="2008" name="Nat. Genet.">
        <title>The Pristionchus pacificus genome provides a unique perspective on nematode lifestyle and parasitism.</title>
        <authorList>
            <person name="Dieterich C."/>
            <person name="Clifton S.W."/>
            <person name="Schuster L.N."/>
            <person name="Chinwalla A."/>
            <person name="Delehaunty K."/>
            <person name="Dinkelacker I."/>
            <person name="Fulton L."/>
            <person name="Fulton R."/>
            <person name="Godfrey J."/>
            <person name="Minx P."/>
            <person name="Mitreva M."/>
            <person name="Roeseler W."/>
            <person name="Tian H."/>
            <person name="Witte H."/>
            <person name="Yang S.P."/>
            <person name="Wilson R.K."/>
            <person name="Sommer R.J."/>
        </authorList>
    </citation>
    <scope>NUCLEOTIDE SEQUENCE [LARGE SCALE GENOMIC DNA]</scope>
    <source>
        <strain evidence="2">PS312</strain>
    </source>
</reference>
<name>A0A454Y079_PRIPA</name>
<accession>A0A8R1U991</accession>
<keyword evidence="2" id="KW-1185">Reference proteome</keyword>
<organism evidence="1 2">
    <name type="scientific">Pristionchus pacificus</name>
    <name type="common">Parasitic nematode worm</name>
    <dbReference type="NCBI Taxonomy" id="54126"/>
    <lineage>
        <taxon>Eukaryota</taxon>
        <taxon>Metazoa</taxon>
        <taxon>Ecdysozoa</taxon>
        <taxon>Nematoda</taxon>
        <taxon>Chromadorea</taxon>
        <taxon>Rhabditida</taxon>
        <taxon>Rhabditina</taxon>
        <taxon>Diplogasteromorpha</taxon>
        <taxon>Diplogasteroidea</taxon>
        <taxon>Neodiplogasteridae</taxon>
        <taxon>Pristionchus</taxon>
    </lineage>
</organism>
<dbReference type="EnsemblMetazoa" id="PPA13749.1">
    <property type="protein sequence ID" value="PPA13749.1"/>
    <property type="gene ID" value="WBGene00103303"/>
</dbReference>
<reference evidence="1" key="2">
    <citation type="submission" date="2022-06" db="UniProtKB">
        <authorList>
            <consortium name="EnsemblMetazoa"/>
        </authorList>
    </citation>
    <scope>IDENTIFICATION</scope>
    <source>
        <strain evidence="1">PS312</strain>
    </source>
</reference>